<dbReference type="PANTHER" id="PTHR23508">
    <property type="entry name" value="CARBOXYLIC ACID TRANSPORTER PROTEIN HOMOLOG"/>
    <property type="match status" value="1"/>
</dbReference>
<dbReference type="PROSITE" id="PS50850">
    <property type="entry name" value="MFS"/>
    <property type="match status" value="1"/>
</dbReference>
<dbReference type="InterPro" id="IPR036259">
    <property type="entry name" value="MFS_trans_sf"/>
</dbReference>
<evidence type="ECO:0000259" key="6">
    <source>
        <dbReference type="PROSITE" id="PS50850"/>
    </source>
</evidence>
<feature type="transmembrane region" description="Helical" evidence="5">
    <location>
        <begin position="367"/>
        <end position="386"/>
    </location>
</feature>
<evidence type="ECO:0000256" key="1">
    <source>
        <dbReference type="ARBA" id="ARBA00004651"/>
    </source>
</evidence>
<proteinExistence type="predicted"/>
<dbReference type="Proteomes" id="UP001597055">
    <property type="component" value="Unassembled WGS sequence"/>
</dbReference>
<keyword evidence="8" id="KW-1185">Reference proteome</keyword>
<feature type="transmembrane region" description="Helical" evidence="5">
    <location>
        <begin position="245"/>
        <end position="266"/>
    </location>
</feature>
<organism evidence="7 8">
    <name type="scientific">Microbacterium insulae</name>
    <dbReference type="NCBI Taxonomy" id="483014"/>
    <lineage>
        <taxon>Bacteria</taxon>
        <taxon>Bacillati</taxon>
        <taxon>Actinomycetota</taxon>
        <taxon>Actinomycetes</taxon>
        <taxon>Micrococcales</taxon>
        <taxon>Microbacteriaceae</taxon>
        <taxon>Microbacterium</taxon>
    </lineage>
</organism>
<name>A0ABW3AHB7_9MICO</name>
<gene>
    <name evidence="7" type="ORF">ACFQ0P_07880</name>
</gene>
<keyword evidence="2 5" id="KW-0812">Transmembrane</keyword>
<evidence type="ECO:0000313" key="8">
    <source>
        <dbReference type="Proteomes" id="UP001597055"/>
    </source>
</evidence>
<comment type="caution">
    <text evidence="7">The sequence shown here is derived from an EMBL/GenBank/DDBJ whole genome shotgun (WGS) entry which is preliminary data.</text>
</comment>
<dbReference type="Gene3D" id="1.20.1250.20">
    <property type="entry name" value="MFS general substrate transporter like domains"/>
    <property type="match status" value="1"/>
</dbReference>
<sequence length="444" mass="45274">MTTSRTLARPIGERTLLAVAFALAILEGYDLASLGVAVPSMLEEPSLGLTSTLAGIAGAATAVGMLLGAALSGALTHRVGPRRLIIASSFVIPLGMTVNAIAPTAGVFIGGRALVGIGLGIMLPTLLAYVADLSRPGRRARNIGIVMAGMALGGLCAPLLAAVLLSGQSYHWVFIAGVIPAVIAIPFVIRLFPESPVHLVRTGRRELAQELSNGMGIPLPAATDDAASGVGLRVLFRPGLKAATILFWLTAACALLLVFGITAWLPTIMQAQGYALDSALLLTAVVATGAGVGMIIGGRVADAVGPKRVTVIAFLAGAICLILIAQKPALWLLIILLFVAGFGLMGSQALVNAFIVTRYPGDLRGTGLSWALAVGRIGAIVGPILGARVLDSGLPAAWNFYAFAIVGVLGAVFALAVPGRATESTSERMESAVSAAALPDTSAR</sequence>
<evidence type="ECO:0000256" key="3">
    <source>
        <dbReference type="ARBA" id="ARBA00022989"/>
    </source>
</evidence>
<evidence type="ECO:0000256" key="4">
    <source>
        <dbReference type="ARBA" id="ARBA00023136"/>
    </source>
</evidence>
<feature type="domain" description="Major facilitator superfamily (MFS) profile" evidence="6">
    <location>
        <begin position="16"/>
        <end position="422"/>
    </location>
</feature>
<feature type="transmembrane region" description="Helical" evidence="5">
    <location>
        <begin position="170"/>
        <end position="192"/>
    </location>
</feature>
<keyword evidence="4 5" id="KW-0472">Membrane</keyword>
<dbReference type="InterPro" id="IPR011701">
    <property type="entry name" value="MFS"/>
</dbReference>
<feature type="transmembrane region" description="Helical" evidence="5">
    <location>
        <begin position="84"/>
        <end position="102"/>
    </location>
</feature>
<dbReference type="Pfam" id="PF07690">
    <property type="entry name" value="MFS_1"/>
    <property type="match status" value="1"/>
</dbReference>
<dbReference type="InterPro" id="IPR020846">
    <property type="entry name" value="MFS_dom"/>
</dbReference>
<feature type="transmembrane region" description="Helical" evidence="5">
    <location>
        <begin position="53"/>
        <end position="72"/>
    </location>
</feature>
<keyword evidence="3 5" id="KW-1133">Transmembrane helix</keyword>
<feature type="transmembrane region" description="Helical" evidence="5">
    <location>
        <begin position="331"/>
        <end position="355"/>
    </location>
</feature>
<dbReference type="EMBL" id="JBHTII010000001">
    <property type="protein sequence ID" value="MFD0790312.1"/>
    <property type="molecule type" value="Genomic_DNA"/>
</dbReference>
<feature type="transmembrane region" description="Helical" evidence="5">
    <location>
        <begin position="143"/>
        <end position="164"/>
    </location>
</feature>
<comment type="subcellular location">
    <subcellularLocation>
        <location evidence="1">Cell membrane</location>
        <topology evidence="1">Multi-pass membrane protein</topology>
    </subcellularLocation>
</comment>
<protein>
    <submittedName>
        <fullName evidence="7">MFS transporter</fullName>
    </submittedName>
</protein>
<feature type="transmembrane region" description="Helical" evidence="5">
    <location>
        <begin position="108"/>
        <end position="131"/>
    </location>
</feature>
<evidence type="ECO:0000313" key="7">
    <source>
        <dbReference type="EMBL" id="MFD0790312.1"/>
    </source>
</evidence>
<evidence type="ECO:0000256" key="2">
    <source>
        <dbReference type="ARBA" id="ARBA00022692"/>
    </source>
</evidence>
<feature type="transmembrane region" description="Helical" evidence="5">
    <location>
        <begin position="398"/>
        <end position="419"/>
    </location>
</feature>
<evidence type="ECO:0000256" key="5">
    <source>
        <dbReference type="SAM" id="Phobius"/>
    </source>
</evidence>
<feature type="transmembrane region" description="Helical" evidence="5">
    <location>
        <begin position="278"/>
        <end position="297"/>
    </location>
</feature>
<reference evidence="8" key="1">
    <citation type="journal article" date="2019" name="Int. J. Syst. Evol. Microbiol.">
        <title>The Global Catalogue of Microorganisms (GCM) 10K type strain sequencing project: providing services to taxonomists for standard genome sequencing and annotation.</title>
        <authorList>
            <consortium name="The Broad Institute Genomics Platform"/>
            <consortium name="The Broad Institute Genome Sequencing Center for Infectious Disease"/>
            <person name="Wu L."/>
            <person name="Ma J."/>
        </authorList>
    </citation>
    <scope>NUCLEOTIDE SEQUENCE [LARGE SCALE GENOMIC DNA]</scope>
    <source>
        <strain evidence="8">CCUG 54523</strain>
    </source>
</reference>
<dbReference type="SUPFAM" id="SSF103473">
    <property type="entry name" value="MFS general substrate transporter"/>
    <property type="match status" value="1"/>
</dbReference>
<accession>A0ABW3AHB7</accession>
<dbReference type="PANTHER" id="PTHR23508:SF10">
    <property type="entry name" value="CARBOXYLIC ACID TRANSPORTER PROTEIN HOMOLOG"/>
    <property type="match status" value="1"/>
</dbReference>
<dbReference type="RefSeq" id="WP_204978089.1">
    <property type="nucleotide sequence ID" value="NZ_JBHTII010000001.1"/>
</dbReference>
<feature type="transmembrane region" description="Helical" evidence="5">
    <location>
        <begin position="309"/>
        <end position="325"/>
    </location>
</feature>